<keyword evidence="3" id="KW-0732">Signal</keyword>
<keyword evidence="5" id="KW-1185">Reference proteome</keyword>
<reference evidence="4 5" key="1">
    <citation type="journal article" date="2018" name="Plant J.">
        <title>Genome sequences of Chlorella sorokiniana UTEX 1602 and Micractinium conductrix SAG 241.80: implications to maltose excretion by a green alga.</title>
        <authorList>
            <person name="Arriola M.B."/>
            <person name="Velmurugan N."/>
            <person name="Zhang Y."/>
            <person name="Plunkett M.H."/>
            <person name="Hondzo H."/>
            <person name="Barney B.M."/>
        </authorList>
    </citation>
    <scope>NUCLEOTIDE SEQUENCE [LARGE SCALE GENOMIC DNA]</scope>
    <source>
        <strain evidence="4 5">SAG 241.80</strain>
    </source>
</reference>
<feature type="compositionally biased region" description="Polar residues" evidence="2">
    <location>
        <begin position="743"/>
        <end position="752"/>
    </location>
</feature>
<sequence>MLARKPACWLTWLVVASNLAGQVALQPGRALGPFVLGAPLPEVLALLRSPLHRATYRCVEIKYEQQSGCGAKAADLAFCLPEHGLHLLFDSQQQRLRLIEVHDTTRLQVRYGGRVFGGAAHAPTFGRICDAFGPTYPGEASAGFYPLQYPGVCFLFPLGGGPTQQQQQAAALQAGGGLSGGAALPVSLSTPAARILVHHGAAASPAAAHAAPPPPLPRAAAYLERVEAVPGQGLLFASGGQLLRFGDSPQEVVAELGPPCSTHAKAGRPTGGGGGGAPAAGAAPAAGPDYFYSWAARGVDALFDGSSHRLKKLVLHANQPGHPDFGLYSRCNFRVHPPGTWSLPGSGGAAGGAAEGDDSPHATYASAGSDGAVSMRTAASESSLAALEAAAVAAAAGGAAAAHPAGGSPRGAAQQQQREQATEAKPKAMPGGLSAAYSSLVRMIDDVIHLDEASTPSEGDGGGASPTAAAAQADAAASAAGAAALGRPPRPPTPATSLPIPTPPAAASAKGGKKKKKKGRQQAAAAAKLGGAGSGGGGEESTEATDTDASFADSAPSSLASSPGMTSFLSNIAATGGSACPPPAGGGGAPAALATHAFASGAASEASSADFAGKERRVEGGSAFDGWSEGDDLALLVGGEEAGGAGGGGSHRHHMAAAAAAQQAAQAQQQQQQQQAQQQARRVTTAVQTAPADDAELAAVAVFAASQADAGFAAPDSPDSFVFADSPALFDESTADYESVPLQRSSGTQTQPHLLAGPALHGTTGGGAPRRGGGAAATAASAAAAVGVGSSVADLQAAFGSGAKPALHTRLGGRHPFGPTHLLAYRGAVFEVLHSGAIATVTLFEA</sequence>
<evidence type="ECO:0000256" key="2">
    <source>
        <dbReference type="SAM" id="MobiDB-lite"/>
    </source>
</evidence>
<proteinExistence type="inferred from homology"/>
<feature type="compositionally biased region" description="Gly residues" evidence="2">
    <location>
        <begin position="530"/>
        <end position="539"/>
    </location>
</feature>
<comment type="caution">
    <text evidence="4">The sequence shown here is derived from an EMBL/GenBank/DDBJ whole genome shotgun (WGS) entry which is preliminary data.</text>
</comment>
<evidence type="ECO:0000313" key="4">
    <source>
        <dbReference type="EMBL" id="PSC71208.1"/>
    </source>
</evidence>
<feature type="compositionally biased region" description="Basic residues" evidence="2">
    <location>
        <begin position="511"/>
        <end position="520"/>
    </location>
</feature>
<organism evidence="4 5">
    <name type="scientific">Micractinium conductrix</name>
    <dbReference type="NCBI Taxonomy" id="554055"/>
    <lineage>
        <taxon>Eukaryota</taxon>
        <taxon>Viridiplantae</taxon>
        <taxon>Chlorophyta</taxon>
        <taxon>core chlorophytes</taxon>
        <taxon>Trebouxiophyceae</taxon>
        <taxon>Chlorellales</taxon>
        <taxon>Chlorellaceae</taxon>
        <taxon>Chlorella clade</taxon>
        <taxon>Micractinium</taxon>
    </lineage>
</organism>
<feature type="region of interest" description="Disordered" evidence="2">
    <location>
        <begin position="260"/>
        <end position="280"/>
    </location>
</feature>
<feature type="compositionally biased region" description="Low complexity" evidence="2">
    <location>
        <begin position="547"/>
        <end position="562"/>
    </location>
</feature>
<dbReference type="PANTHER" id="PTHR13465">
    <property type="entry name" value="UPF0183 PROTEIN"/>
    <property type="match status" value="1"/>
</dbReference>
<name>A0A2P6VAW1_9CHLO</name>
<feature type="region of interest" description="Disordered" evidence="2">
    <location>
        <begin position="401"/>
        <end position="432"/>
    </location>
</feature>
<dbReference type="AlphaFoldDB" id="A0A2P6VAW1"/>
<feature type="region of interest" description="Disordered" evidence="2">
    <location>
        <begin position="743"/>
        <end position="773"/>
    </location>
</feature>
<dbReference type="PANTHER" id="PTHR13465:SF2">
    <property type="entry name" value="PHAGOSOME ASSEMBLY FACTOR 1"/>
    <property type="match status" value="1"/>
</dbReference>
<feature type="compositionally biased region" description="Gly residues" evidence="2">
    <location>
        <begin position="763"/>
        <end position="773"/>
    </location>
</feature>
<feature type="compositionally biased region" description="Low complexity" evidence="2">
    <location>
        <begin position="401"/>
        <end position="419"/>
    </location>
</feature>
<dbReference type="InterPro" id="IPR005373">
    <property type="entry name" value="PHAF1"/>
</dbReference>
<accession>A0A2P6VAW1</accession>
<dbReference type="OrthoDB" id="411211at2759"/>
<feature type="compositionally biased region" description="Pro residues" evidence="2">
    <location>
        <begin position="488"/>
        <end position="504"/>
    </location>
</feature>
<feature type="region of interest" description="Disordered" evidence="2">
    <location>
        <begin position="452"/>
        <end position="563"/>
    </location>
</feature>
<protein>
    <submittedName>
        <fullName evidence="4">Uncharacterized protein</fullName>
    </submittedName>
</protein>
<dbReference type="Proteomes" id="UP000239649">
    <property type="component" value="Unassembled WGS sequence"/>
</dbReference>
<dbReference type="Pfam" id="PF03676">
    <property type="entry name" value="PHAF1"/>
    <property type="match status" value="1"/>
</dbReference>
<feature type="compositionally biased region" description="Gly residues" evidence="2">
    <location>
        <begin position="269"/>
        <end position="278"/>
    </location>
</feature>
<evidence type="ECO:0000256" key="1">
    <source>
        <dbReference type="ARBA" id="ARBA00024339"/>
    </source>
</evidence>
<feature type="compositionally biased region" description="Low complexity" evidence="2">
    <location>
        <begin position="465"/>
        <end position="487"/>
    </location>
</feature>
<gene>
    <name evidence="4" type="ORF">C2E20_5588</name>
</gene>
<evidence type="ECO:0000256" key="3">
    <source>
        <dbReference type="SAM" id="SignalP"/>
    </source>
</evidence>
<feature type="compositionally biased region" description="Gly residues" evidence="2">
    <location>
        <begin position="345"/>
        <end position="354"/>
    </location>
</feature>
<dbReference type="InterPro" id="IPR039156">
    <property type="entry name" value="PHAF1/BROMI"/>
</dbReference>
<feature type="chain" id="PRO_5015186207" evidence="3">
    <location>
        <begin position="26"/>
        <end position="846"/>
    </location>
</feature>
<evidence type="ECO:0000313" key="5">
    <source>
        <dbReference type="Proteomes" id="UP000239649"/>
    </source>
</evidence>
<comment type="similarity">
    <text evidence="1">Belongs to the PHAF1 family.</text>
</comment>
<dbReference type="EMBL" id="LHPF02000016">
    <property type="protein sequence ID" value="PSC71208.1"/>
    <property type="molecule type" value="Genomic_DNA"/>
</dbReference>
<feature type="signal peptide" evidence="3">
    <location>
        <begin position="1"/>
        <end position="25"/>
    </location>
</feature>
<feature type="region of interest" description="Disordered" evidence="2">
    <location>
        <begin position="344"/>
        <end position="368"/>
    </location>
</feature>